<organism evidence="2 3">
    <name type="scientific">Wandonia haliotis</name>
    <dbReference type="NCBI Taxonomy" id="574963"/>
    <lineage>
        <taxon>Bacteria</taxon>
        <taxon>Pseudomonadati</taxon>
        <taxon>Bacteroidota</taxon>
        <taxon>Flavobacteriia</taxon>
        <taxon>Flavobacteriales</taxon>
        <taxon>Crocinitomicaceae</taxon>
        <taxon>Wandonia</taxon>
    </lineage>
</organism>
<reference evidence="3" key="1">
    <citation type="journal article" date="2019" name="Int. J. Syst. Evol. Microbiol.">
        <title>The Global Catalogue of Microorganisms (GCM) 10K type strain sequencing project: providing services to taxonomists for standard genome sequencing and annotation.</title>
        <authorList>
            <consortium name="The Broad Institute Genomics Platform"/>
            <consortium name="The Broad Institute Genome Sequencing Center for Infectious Disease"/>
            <person name="Wu L."/>
            <person name="Ma J."/>
        </authorList>
    </citation>
    <scope>NUCLEOTIDE SEQUENCE [LARGE SCALE GENOMIC DNA]</scope>
    <source>
        <strain evidence="3">JCM 16083</strain>
    </source>
</reference>
<feature type="transmembrane region" description="Helical" evidence="1">
    <location>
        <begin position="571"/>
        <end position="589"/>
    </location>
</feature>
<feature type="transmembrane region" description="Helical" evidence="1">
    <location>
        <begin position="692"/>
        <end position="710"/>
    </location>
</feature>
<keyword evidence="1" id="KW-1133">Transmembrane helix</keyword>
<protein>
    <recommendedName>
        <fullName evidence="4">DUF2723 domain-containing protein</fullName>
    </recommendedName>
</protein>
<proteinExistence type="predicted"/>
<dbReference type="RefSeq" id="WP_343784582.1">
    <property type="nucleotide sequence ID" value="NZ_BAAAFH010000003.1"/>
</dbReference>
<evidence type="ECO:0000256" key="1">
    <source>
        <dbReference type="SAM" id="Phobius"/>
    </source>
</evidence>
<dbReference type="PANTHER" id="PTHR16214">
    <property type="entry name" value="TRANSMEMBRANE PROTEIN 260"/>
    <property type="match status" value="1"/>
</dbReference>
<dbReference type="InterPro" id="IPR052724">
    <property type="entry name" value="GT117_domain-containing"/>
</dbReference>
<evidence type="ECO:0000313" key="2">
    <source>
        <dbReference type="EMBL" id="GAA0873993.1"/>
    </source>
</evidence>
<feature type="transmembrane region" description="Helical" evidence="1">
    <location>
        <begin position="72"/>
        <end position="95"/>
    </location>
</feature>
<keyword evidence="1" id="KW-0472">Membrane</keyword>
<feature type="transmembrane region" description="Helical" evidence="1">
    <location>
        <begin position="661"/>
        <end position="680"/>
    </location>
</feature>
<dbReference type="PANTHER" id="PTHR16214:SF3">
    <property type="entry name" value="TRANSMEMBRANE PROTEIN 260"/>
    <property type="match status" value="1"/>
</dbReference>
<feature type="transmembrane region" description="Helical" evidence="1">
    <location>
        <begin position="601"/>
        <end position="622"/>
    </location>
</feature>
<evidence type="ECO:0000313" key="3">
    <source>
        <dbReference type="Proteomes" id="UP001501126"/>
    </source>
</evidence>
<keyword evidence="3" id="KW-1185">Reference proteome</keyword>
<feature type="transmembrane region" description="Helical" evidence="1">
    <location>
        <begin position="548"/>
        <end position="565"/>
    </location>
</feature>
<feature type="transmembrane region" description="Helical" evidence="1">
    <location>
        <begin position="116"/>
        <end position="133"/>
    </location>
</feature>
<feature type="transmembrane region" description="Helical" evidence="1">
    <location>
        <begin position="226"/>
        <end position="245"/>
    </location>
</feature>
<feature type="transmembrane region" description="Helical" evidence="1">
    <location>
        <begin position="7"/>
        <end position="24"/>
    </location>
</feature>
<dbReference type="Proteomes" id="UP001501126">
    <property type="component" value="Unassembled WGS sequence"/>
</dbReference>
<feature type="transmembrane region" description="Helical" evidence="1">
    <location>
        <begin position="184"/>
        <end position="214"/>
    </location>
</feature>
<dbReference type="InterPro" id="IPR021280">
    <property type="entry name" value="TMEM260-like"/>
</dbReference>
<feature type="transmembrane region" description="Helical" evidence="1">
    <location>
        <begin position="300"/>
        <end position="319"/>
    </location>
</feature>
<dbReference type="Pfam" id="PF11028">
    <property type="entry name" value="TMEM260-like"/>
    <property type="match status" value="1"/>
</dbReference>
<comment type="caution">
    <text evidence="2">The sequence shown here is derived from an EMBL/GenBank/DDBJ whole genome shotgun (WGS) entry which is preliminary data.</text>
</comment>
<evidence type="ECO:0008006" key="4">
    <source>
        <dbReference type="Google" id="ProtNLM"/>
    </source>
</evidence>
<sequence>MNYRKTNLIGGWLTFAIATIVYLITIEDTVSLWDCGEYITAAYKLEVGHPPGAPFFMLVGRLFSFFVDPENVAMMVNSMSALSSSFTILFMYWSITMLAKKIAFKDNNRQLTKGQIIAIQGSAFIGALAYTFSESFWFSAVEGEVYAMSSLFTAAIFWAILKWDEESDAVKFGELVHHKSSTRWLILIMFLFGLAIGVHLLGLLVIPAIAYVIYFNKWENVNTLSFFVTGIIGVIALAFIQEGIIPGTISLASKTEIFFVNTLGMPFNSGAIFFFIAVILLLVVGLFITQKKNLPIANTAILGLVVLFIGYGSFATIVIRSNANPPLDENDPENLVTLHSYLKREQYGSWPILYGEYWNSAPKETADKSPVFQRKFVVTKGDKELKGFKSESLAKEFAKDNNAQIVEKYFMVNDGKNQKYVYHGEHMTVFPRMFWSQDQRKVDGYKKWSGYNSNGPSHSGKPAIATTDGQRLPTFGENLTYFVNYQINWMYFRYFMWNFAGRQNDIQGHGDVMRGNWKSGVDFIDSQRLGDQSKAPLFTRDNPSNNSFFFLPLILGLIGLVFHFYKAPKDAFVVFLVFLFTGLAIVVYLNQKPYEPRERDYAYAASFYAFAMWIGLGVYALYDAFTSWKKEQLQAGAIVTGAGLLVFFVGDLNAGNYSGSLSWLFISVVGMAALGVMYGLRGKLKQEHHGAIVALLLSLAVPIVMAVQGWDDHDRSGRAPALDLAKNYLNSCEDNSIIFTNGDNDTFPLWYLQEVEGHKTSVRVSNLSLLQTDWYTEQMTMKTYESEPLPIKFREDQYAMHIGKTDAVYFLNSYMDMATSYDKALVDEVYSEKIKANQKIFNTAFRNAGFTLANLLGKTEIASRNPEVMTFLTEPREGDATLADFNQFMKLSITLLQSSSQGGISKEMFDQVQKNMQNLEDAIDYLPIDYALDFTRNDDYLMNREGRGRIETLRIFPSSGFIIPVDDKQKLVENRIIREDQLSKVSEEGVRFRIPVSAITKEQVIMMDILSNFNWERNIYFSSPYASEVGKALFQSGYVTMEGMVYKLHPVKGEQVNLKQLDKNLMEVYKWGNKKDLSTLVDYYVRRHTSQYRHYFFVLAEQYAREYDQQTKKIDLLSETADSLQTGNELSKAIELRDQAKEDVVRVIDYAMEVLPLENVIDYGEPNTSRQPLPEGAGLDYLYNYEDGKVHEYARVLYIVGANEKAEALAMKVADHLEATIDFVLDSRPYIAQEIDVFMFSAMDAYLNMYGVAEEKGVKDAFTARAERYISGFRNRFKSLVSSMKEADAGKDRANKKYSAAILSLEDQALRLGLVHGIELN</sequence>
<name>A0ABP3XZY0_9FLAO</name>
<feature type="transmembrane region" description="Helical" evidence="1">
    <location>
        <begin position="257"/>
        <end position="288"/>
    </location>
</feature>
<gene>
    <name evidence="2" type="ORF">GCM10009118_04010</name>
</gene>
<keyword evidence="1" id="KW-0812">Transmembrane</keyword>
<dbReference type="EMBL" id="BAAAFH010000003">
    <property type="protein sequence ID" value="GAA0873993.1"/>
    <property type="molecule type" value="Genomic_DNA"/>
</dbReference>
<accession>A0ABP3XZY0</accession>